<name>A0ABV6XIU5_9ACTN</name>
<reference evidence="1 2" key="1">
    <citation type="submission" date="2024-06" db="EMBL/GenBank/DDBJ databases">
        <authorList>
            <person name="Lee S.D."/>
        </authorList>
    </citation>
    <scope>NUCLEOTIDE SEQUENCE [LARGE SCALE GENOMIC DNA]</scope>
    <source>
        <strain evidence="1 2">N1-10</strain>
    </source>
</reference>
<keyword evidence="2" id="KW-1185">Reference proteome</keyword>
<proteinExistence type="predicted"/>
<dbReference type="EMBL" id="JBEUKS010000002">
    <property type="protein sequence ID" value="MFC1437998.1"/>
    <property type="molecule type" value="Genomic_DNA"/>
</dbReference>
<sequence>MPTTGLVTAADGTKGYLYMVDCGRGVDQGMADPPLRPLFAPAGTAGPTAVAVDPRLVAQQAYAQLSLRKPVPALSPSSFQVVGVPTWLWVDGGGWVPQSATVSVPGVTVTATATPVSVSWDLGEGGQAVLCRGPGTPFTSRSDPAASSPDCGYLYRRPSAGEPGGTFTVQATMHWQVAWQAKGAPGQGEFPDLTSQSSVRVQVREVQALVVHDGDR</sequence>
<dbReference type="Proteomes" id="UP001592581">
    <property type="component" value="Unassembled WGS sequence"/>
</dbReference>
<dbReference type="RefSeq" id="WP_380563591.1">
    <property type="nucleotide sequence ID" value="NZ_JBEUKS010000002.1"/>
</dbReference>
<gene>
    <name evidence="1" type="ORF">ABUW04_06975</name>
</gene>
<comment type="caution">
    <text evidence="1">The sequence shown here is derived from an EMBL/GenBank/DDBJ whole genome shotgun (WGS) entry which is preliminary data.</text>
</comment>
<accession>A0ABV6XIU5</accession>
<organism evidence="1 2">
    <name type="scientific">Streptacidiphilus jeojiensis</name>
    <dbReference type="NCBI Taxonomy" id="3229225"/>
    <lineage>
        <taxon>Bacteria</taxon>
        <taxon>Bacillati</taxon>
        <taxon>Actinomycetota</taxon>
        <taxon>Actinomycetes</taxon>
        <taxon>Kitasatosporales</taxon>
        <taxon>Streptomycetaceae</taxon>
        <taxon>Streptacidiphilus</taxon>
    </lineage>
</organism>
<evidence type="ECO:0000313" key="2">
    <source>
        <dbReference type="Proteomes" id="UP001592581"/>
    </source>
</evidence>
<protein>
    <recommendedName>
        <fullName evidence="3">ATP/GTP-binding protein</fullName>
    </recommendedName>
</protein>
<evidence type="ECO:0008006" key="3">
    <source>
        <dbReference type="Google" id="ProtNLM"/>
    </source>
</evidence>
<evidence type="ECO:0000313" key="1">
    <source>
        <dbReference type="EMBL" id="MFC1437998.1"/>
    </source>
</evidence>